<keyword evidence="2" id="KW-0472">Membrane</keyword>
<sequence>MTDDEDRPTRPTPDPGQGPAGPTSAAAASSTPSTSSTQTGATRSTPAQPSIWPEDYTPDRADYICLTLLAISGVYGIGVMLARPILLGYNPLVLAGLSGSRSALVTIGALFGTDATSMTVVITAFVIATLSLIKLDLLFWWAGHLWGDFFVQSLIGDSKRRAKQAARAESLARRYSVLAIIISNIPVLPIPKGIVFAVLGVSGASFRKIFVVDLLAAAVVQATWLYLGYSIGEPVVQVVEVIARYSLWISLAILVVVIVTAMRKSRSAGKAVASRPAEAAPGEAAGEQRD</sequence>
<keyword evidence="2" id="KW-0812">Transmembrane</keyword>
<comment type="caution">
    <text evidence="3">The sequence shown here is derived from an EMBL/GenBank/DDBJ whole genome shotgun (WGS) entry which is preliminary data.</text>
</comment>
<feature type="transmembrane region" description="Helical" evidence="2">
    <location>
        <begin position="63"/>
        <end position="82"/>
    </location>
</feature>
<feature type="region of interest" description="Disordered" evidence="1">
    <location>
        <begin position="1"/>
        <end position="53"/>
    </location>
</feature>
<evidence type="ECO:0000256" key="2">
    <source>
        <dbReference type="SAM" id="Phobius"/>
    </source>
</evidence>
<evidence type="ECO:0000313" key="4">
    <source>
        <dbReference type="Proteomes" id="UP001157126"/>
    </source>
</evidence>
<dbReference type="RefSeq" id="WP_284304735.1">
    <property type="nucleotide sequence ID" value="NZ_BSUO01000001.1"/>
</dbReference>
<feature type="transmembrane region" description="Helical" evidence="2">
    <location>
        <begin position="210"/>
        <end position="229"/>
    </location>
</feature>
<evidence type="ECO:0008006" key="5">
    <source>
        <dbReference type="Google" id="ProtNLM"/>
    </source>
</evidence>
<dbReference type="Proteomes" id="UP001157126">
    <property type="component" value="Unassembled WGS sequence"/>
</dbReference>
<organism evidence="3 4">
    <name type="scientific">Mobilicoccus caccae</name>
    <dbReference type="NCBI Taxonomy" id="1859295"/>
    <lineage>
        <taxon>Bacteria</taxon>
        <taxon>Bacillati</taxon>
        <taxon>Actinomycetota</taxon>
        <taxon>Actinomycetes</taxon>
        <taxon>Micrococcales</taxon>
        <taxon>Dermatophilaceae</taxon>
        <taxon>Mobilicoccus</taxon>
    </lineage>
</organism>
<evidence type="ECO:0000313" key="3">
    <source>
        <dbReference type="EMBL" id="GMA41153.1"/>
    </source>
</evidence>
<protein>
    <recommendedName>
        <fullName evidence="5">Membrane protein DedA, SNARE-associated domain</fullName>
    </recommendedName>
</protein>
<proteinExistence type="predicted"/>
<feature type="transmembrane region" description="Helical" evidence="2">
    <location>
        <begin position="102"/>
        <end position="130"/>
    </location>
</feature>
<feature type="region of interest" description="Disordered" evidence="1">
    <location>
        <begin position="269"/>
        <end position="290"/>
    </location>
</feature>
<gene>
    <name evidence="3" type="ORF">GCM10025883_31980</name>
</gene>
<feature type="transmembrane region" description="Helical" evidence="2">
    <location>
        <begin position="241"/>
        <end position="261"/>
    </location>
</feature>
<keyword evidence="2" id="KW-1133">Transmembrane helix</keyword>
<keyword evidence="4" id="KW-1185">Reference proteome</keyword>
<name>A0ABQ6IT86_9MICO</name>
<dbReference type="EMBL" id="BSUO01000001">
    <property type="protein sequence ID" value="GMA41153.1"/>
    <property type="molecule type" value="Genomic_DNA"/>
</dbReference>
<feature type="compositionally biased region" description="Low complexity" evidence="1">
    <location>
        <begin position="276"/>
        <end position="290"/>
    </location>
</feature>
<feature type="transmembrane region" description="Helical" evidence="2">
    <location>
        <begin position="175"/>
        <end position="198"/>
    </location>
</feature>
<evidence type="ECO:0000256" key="1">
    <source>
        <dbReference type="SAM" id="MobiDB-lite"/>
    </source>
</evidence>
<accession>A0ABQ6IT86</accession>
<feature type="compositionally biased region" description="Low complexity" evidence="1">
    <location>
        <begin position="17"/>
        <end position="42"/>
    </location>
</feature>
<reference evidence="4" key="1">
    <citation type="journal article" date="2019" name="Int. J. Syst. Evol. Microbiol.">
        <title>The Global Catalogue of Microorganisms (GCM) 10K type strain sequencing project: providing services to taxonomists for standard genome sequencing and annotation.</title>
        <authorList>
            <consortium name="The Broad Institute Genomics Platform"/>
            <consortium name="The Broad Institute Genome Sequencing Center for Infectious Disease"/>
            <person name="Wu L."/>
            <person name="Ma J."/>
        </authorList>
    </citation>
    <scope>NUCLEOTIDE SEQUENCE [LARGE SCALE GENOMIC DNA]</scope>
    <source>
        <strain evidence="4">NBRC 113072</strain>
    </source>
</reference>